<keyword evidence="3" id="KW-1185">Reference proteome</keyword>
<keyword evidence="1" id="KW-0732">Signal</keyword>
<protein>
    <submittedName>
        <fullName evidence="2">Uncharacterized protein</fullName>
    </submittedName>
</protein>
<evidence type="ECO:0000313" key="3">
    <source>
        <dbReference type="Proteomes" id="UP001610334"/>
    </source>
</evidence>
<feature type="chain" id="PRO_5045477870" evidence="1">
    <location>
        <begin position="26"/>
        <end position="170"/>
    </location>
</feature>
<comment type="caution">
    <text evidence="2">The sequence shown here is derived from an EMBL/GenBank/DDBJ whole genome shotgun (WGS) entry which is preliminary data.</text>
</comment>
<evidence type="ECO:0000313" key="2">
    <source>
        <dbReference type="EMBL" id="KAL2801769.1"/>
    </source>
</evidence>
<proteinExistence type="predicted"/>
<feature type="signal peptide" evidence="1">
    <location>
        <begin position="1"/>
        <end position="25"/>
    </location>
</feature>
<reference evidence="2 3" key="1">
    <citation type="submission" date="2024-07" db="EMBL/GenBank/DDBJ databases">
        <title>Section-level genome sequencing and comparative genomics of Aspergillus sections Usti and Cavernicolus.</title>
        <authorList>
            <consortium name="Lawrence Berkeley National Laboratory"/>
            <person name="Nybo J.L."/>
            <person name="Vesth T.C."/>
            <person name="Theobald S."/>
            <person name="Frisvad J.C."/>
            <person name="Larsen T.O."/>
            <person name="Kjaerboelling I."/>
            <person name="Rothschild-Mancinelli K."/>
            <person name="Lyhne E.K."/>
            <person name="Kogle M.E."/>
            <person name="Barry K."/>
            <person name="Clum A."/>
            <person name="Na H."/>
            <person name="Ledsgaard L."/>
            <person name="Lin J."/>
            <person name="Lipzen A."/>
            <person name="Kuo A."/>
            <person name="Riley R."/>
            <person name="Mondo S."/>
            <person name="Labutti K."/>
            <person name="Haridas S."/>
            <person name="Pangalinan J."/>
            <person name="Salamov A.A."/>
            <person name="Simmons B.A."/>
            <person name="Magnuson J.K."/>
            <person name="Chen J."/>
            <person name="Drula E."/>
            <person name="Henrissat B."/>
            <person name="Wiebenga A."/>
            <person name="Lubbers R.J."/>
            <person name="Gomes A.C."/>
            <person name="Makela M.R."/>
            <person name="Stajich J."/>
            <person name="Grigoriev I.V."/>
            <person name="Mortensen U.H."/>
            <person name="De Vries R.P."/>
            <person name="Baker S.E."/>
            <person name="Andersen M.R."/>
        </authorList>
    </citation>
    <scope>NUCLEOTIDE SEQUENCE [LARGE SCALE GENOMIC DNA]</scope>
    <source>
        <strain evidence="2 3">CBS 588.65</strain>
    </source>
</reference>
<organism evidence="2 3">
    <name type="scientific">Aspergillus granulosus</name>
    <dbReference type="NCBI Taxonomy" id="176169"/>
    <lineage>
        <taxon>Eukaryota</taxon>
        <taxon>Fungi</taxon>
        <taxon>Dikarya</taxon>
        <taxon>Ascomycota</taxon>
        <taxon>Pezizomycotina</taxon>
        <taxon>Eurotiomycetes</taxon>
        <taxon>Eurotiomycetidae</taxon>
        <taxon>Eurotiales</taxon>
        <taxon>Aspergillaceae</taxon>
        <taxon>Aspergillus</taxon>
        <taxon>Aspergillus subgen. Nidulantes</taxon>
    </lineage>
</organism>
<gene>
    <name evidence="2" type="ORF">BJX63DRAFT_151256</name>
</gene>
<dbReference type="Proteomes" id="UP001610334">
    <property type="component" value="Unassembled WGS sequence"/>
</dbReference>
<dbReference type="EMBL" id="JBFXLT010000248">
    <property type="protein sequence ID" value="KAL2801769.1"/>
    <property type="molecule type" value="Genomic_DNA"/>
</dbReference>
<name>A0ABR4GRS2_9EURO</name>
<dbReference type="PROSITE" id="PS51257">
    <property type="entry name" value="PROKAR_LIPOPROTEIN"/>
    <property type="match status" value="1"/>
</dbReference>
<evidence type="ECO:0000256" key="1">
    <source>
        <dbReference type="SAM" id="SignalP"/>
    </source>
</evidence>
<sequence length="170" mass="18404">MRVRVCRRAVTLLIQAGAFLCACHGFKSSPSALSRTVLAGFGDIIPCLLDAFVGPLRAHGDSKIPTPLQHAINAMRPDSVRMLLDDGQRLVNDSGLCVTAGRKTSGSLKCLLILGRRPDVLARGTVLCRDARPSRDGLEFRKVSQRNLIPLPALLKRSHHKANHISALSP</sequence>
<accession>A0ABR4GRS2</accession>